<dbReference type="PROSITE" id="PS01126">
    <property type="entry name" value="EF_TS_1"/>
    <property type="match status" value="1"/>
</dbReference>
<dbReference type="AlphaFoldDB" id="A0A1W1XC89"/>
<comment type="subcellular location">
    <subcellularLocation>
        <location evidence="6 8">Cytoplasm</location>
    </subcellularLocation>
</comment>
<comment type="similarity">
    <text evidence="1 6 7">Belongs to the EF-Ts family.</text>
</comment>
<dbReference type="RefSeq" id="WP_084114893.1">
    <property type="nucleotide sequence ID" value="NZ_FWXH01000003.1"/>
</dbReference>
<dbReference type="InterPro" id="IPR009060">
    <property type="entry name" value="UBA-like_sf"/>
</dbReference>
<comment type="function">
    <text evidence="5 6 7">Associates with the EF-Tu.GDP complex and induces the exchange of GDP to GTP. It remains bound to the aminoacyl-tRNA.EF-Tu.GTP complex up to the GTP hydrolysis stage on the ribosome.</text>
</comment>
<dbReference type="SUPFAM" id="SSF46934">
    <property type="entry name" value="UBA-like"/>
    <property type="match status" value="1"/>
</dbReference>
<organism evidence="10 11">
    <name type="scientific">Clostridium acidisoli DSM 12555</name>
    <dbReference type="NCBI Taxonomy" id="1121291"/>
    <lineage>
        <taxon>Bacteria</taxon>
        <taxon>Bacillati</taxon>
        <taxon>Bacillota</taxon>
        <taxon>Clostridia</taxon>
        <taxon>Eubacteriales</taxon>
        <taxon>Clostridiaceae</taxon>
        <taxon>Clostridium</taxon>
    </lineage>
</organism>
<evidence type="ECO:0000256" key="8">
    <source>
        <dbReference type="RuleBase" id="RU000643"/>
    </source>
</evidence>
<name>A0A1W1XC89_9CLOT</name>
<gene>
    <name evidence="6" type="primary">tsf</name>
    <name evidence="10" type="ORF">SAMN02745134_01404</name>
</gene>
<accession>A0A1W1XC89</accession>
<dbReference type="Proteomes" id="UP000192468">
    <property type="component" value="Unassembled WGS sequence"/>
</dbReference>
<dbReference type="CDD" id="cd14275">
    <property type="entry name" value="UBA_EF-Ts"/>
    <property type="match status" value="1"/>
</dbReference>
<dbReference type="Pfam" id="PF00889">
    <property type="entry name" value="EF_TS"/>
    <property type="match status" value="1"/>
</dbReference>
<evidence type="ECO:0000256" key="7">
    <source>
        <dbReference type="RuleBase" id="RU000642"/>
    </source>
</evidence>
<dbReference type="HAMAP" id="MF_00050">
    <property type="entry name" value="EF_Ts"/>
    <property type="match status" value="1"/>
</dbReference>
<proteinExistence type="inferred from homology"/>
<keyword evidence="3 6" id="KW-0251">Elongation factor</keyword>
<evidence type="ECO:0000256" key="6">
    <source>
        <dbReference type="HAMAP-Rule" id="MF_00050"/>
    </source>
</evidence>
<dbReference type="STRING" id="1121291.SAMN02745134_01404"/>
<dbReference type="PROSITE" id="PS01127">
    <property type="entry name" value="EF_TS_2"/>
    <property type="match status" value="1"/>
</dbReference>
<dbReference type="InterPro" id="IPR018101">
    <property type="entry name" value="Transl_elong_Ts_CS"/>
</dbReference>
<evidence type="ECO:0000259" key="9">
    <source>
        <dbReference type="Pfam" id="PF00889"/>
    </source>
</evidence>
<dbReference type="SUPFAM" id="SSF54713">
    <property type="entry name" value="Elongation factor Ts (EF-Ts), dimerisation domain"/>
    <property type="match status" value="2"/>
</dbReference>
<feature type="region of interest" description="Involved in Mg(2+) ion dislocation from EF-Tu" evidence="6">
    <location>
        <begin position="80"/>
        <end position="83"/>
    </location>
</feature>
<dbReference type="NCBIfam" id="TIGR00116">
    <property type="entry name" value="tsf"/>
    <property type="match status" value="1"/>
</dbReference>
<evidence type="ECO:0000256" key="5">
    <source>
        <dbReference type="ARBA" id="ARBA00025453"/>
    </source>
</evidence>
<reference evidence="10 11" key="1">
    <citation type="submission" date="2017-04" db="EMBL/GenBank/DDBJ databases">
        <authorList>
            <person name="Afonso C.L."/>
            <person name="Miller P.J."/>
            <person name="Scott M.A."/>
            <person name="Spackman E."/>
            <person name="Goraichik I."/>
            <person name="Dimitrov K.M."/>
            <person name="Suarez D.L."/>
            <person name="Swayne D.E."/>
        </authorList>
    </citation>
    <scope>NUCLEOTIDE SEQUENCE [LARGE SCALE GENOMIC DNA]</scope>
    <source>
        <strain evidence="10 11">DSM 12555</strain>
    </source>
</reference>
<dbReference type="InterPro" id="IPR036402">
    <property type="entry name" value="EF-Ts_dimer_sf"/>
</dbReference>
<dbReference type="Gene3D" id="1.10.286.20">
    <property type="match status" value="1"/>
</dbReference>
<dbReference type="OrthoDB" id="9808348at2"/>
<dbReference type="Gene3D" id="3.30.479.20">
    <property type="entry name" value="Elongation factor Ts, dimerisation domain"/>
    <property type="match status" value="2"/>
</dbReference>
<keyword evidence="11" id="KW-1185">Reference proteome</keyword>
<dbReference type="InterPro" id="IPR001816">
    <property type="entry name" value="Transl_elong_EFTs/EF1B"/>
</dbReference>
<dbReference type="EMBL" id="FWXH01000003">
    <property type="protein sequence ID" value="SMC21665.1"/>
    <property type="molecule type" value="Genomic_DNA"/>
</dbReference>
<evidence type="ECO:0000256" key="2">
    <source>
        <dbReference type="ARBA" id="ARBA00016956"/>
    </source>
</evidence>
<dbReference type="InterPro" id="IPR014039">
    <property type="entry name" value="Transl_elong_EFTs/EF1B_dimer"/>
</dbReference>
<evidence type="ECO:0000256" key="4">
    <source>
        <dbReference type="ARBA" id="ARBA00022917"/>
    </source>
</evidence>
<dbReference type="PANTHER" id="PTHR11741:SF0">
    <property type="entry name" value="ELONGATION FACTOR TS, MITOCHONDRIAL"/>
    <property type="match status" value="1"/>
</dbReference>
<keyword evidence="6" id="KW-0963">Cytoplasm</keyword>
<dbReference type="Gene3D" id="1.10.8.10">
    <property type="entry name" value="DNA helicase RuvA subunit, C-terminal domain"/>
    <property type="match status" value="1"/>
</dbReference>
<sequence>MISASMVKELRDRTGAAMMACKKALSETDGDMDKAIEVLREKGLAAAAKKAGRIAAEGLVVTYVSEDGKLGAVAEVNCETDFVSANEEFSTLATNVAKMVALSKVNTVEELVAEKYIADESVTLKDVLTGLISKLGENMNVRRFARYNAEDGVVQSYVHGGGRIGVLVELASKVQSPVVSELAKDICMQIAAANPLFLNEDQVDQEALNKEREIYRVQALNEGKPEKIVDKMVEGRIKKYLKEVCLVDQVWVKNSDLTISKLLQEKSKEVGSPITIVSFSRFERGEGIEKVEENFAEEVQRQMQQGK</sequence>
<dbReference type="GO" id="GO:0005737">
    <property type="term" value="C:cytoplasm"/>
    <property type="evidence" value="ECO:0007669"/>
    <property type="project" value="UniProtKB-SubCell"/>
</dbReference>
<dbReference type="FunFam" id="1.10.8.10:FF:000001">
    <property type="entry name" value="Elongation factor Ts"/>
    <property type="match status" value="1"/>
</dbReference>
<evidence type="ECO:0000313" key="11">
    <source>
        <dbReference type="Proteomes" id="UP000192468"/>
    </source>
</evidence>
<dbReference type="PANTHER" id="PTHR11741">
    <property type="entry name" value="ELONGATION FACTOR TS"/>
    <property type="match status" value="1"/>
</dbReference>
<dbReference type="FunFam" id="1.10.286.20:FF:000001">
    <property type="entry name" value="Elongation factor Ts"/>
    <property type="match status" value="1"/>
</dbReference>
<feature type="domain" description="Translation elongation factor EFTs/EF1B dimerisation" evidence="9">
    <location>
        <begin position="71"/>
        <end position="286"/>
    </location>
</feature>
<protein>
    <recommendedName>
        <fullName evidence="2 6">Elongation factor Ts</fullName>
        <shortName evidence="6">EF-Ts</shortName>
    </recommendedName>
</protein>
<keyword evidence="4 6" id="KW-0648">Protein biosynthesis</keyword>
<dbReference type="GO" id="GO:0003746">
    <property type="term" value="F:translation elongation factor activity"/>
    <property type="evidence" value="ECO:0007669"/>
    <property type="project" value="UniProtKB-UniRule"/>
</dbReference>
<evidence type="ECO:0000313" key="10">
    <source>
        <dbReference type="EMBL" id="SMC21665.1"/>
    </source>
</evidence>
<evidence type="ECO:0000256" key="1">
    <source>
        <dbReference type="ARBA" id="ARBA00005532"/>
    </source>
</evidence>
<evidence type="ECO:0000256" key="3">
    <source>
        <dbReference type="ARBA" id="ARBA00022768"/>
    </source>
</evidence>